<evidence type="ECO:0000259" key="8">
    <source>
        <dbReference type="SMART" id="SM01350"/>
    </source>
</evidence>
<dbReference type="Gene3D" id="1.10.1040.10">
    <property type="entry name" value="N-(1-d-carboxylethyl)-l-norvaline Dehydrogenase, domain 2"/>
    <property type="match status" value="1"/>
</dbReference>
<dbReference type="InterPro" id="IPR006183">
    <property type="entry name" value="Pgluconate_DH"/>
</dbReference>
<dbReference type="AlphaFoldDB" id="A0A8E2DX89"/>
<comment type="pathway">
    <text evidence="1">Carbohydrate degradation; pentose phosphate pathway; D-ribulose 5-phosphate from D-glucose 6-phosphate (oxidative stage): step 3/3.</text>
</comment>
<name>A0A8E2DX89_9PEZI</name>
<dbReference type="SUPFAM" id="SSF48179">
    <property type="entry name" value="6-phosphogluconate dehydrogenase C-terminal domain-like"/>
    <property type="match status" value="1"/>
</dbReference>
<dbReference type="EC" id="1.1.1.44" evidence="3"/>
<evidence type="ECO:0000256" key="6">
    <source>
        <dbReference type="ARBA" id="ARBA00023126"/>
    </source>
</evidence>
<dbReference type="SUPFAM" id="SSF51735">
    <property type="entry name" value="NAD(P)-binding Rossmann-fold domains"/>
    <property type="match status" value="1"/>
</dbReference>
<dbReference type="PANTHER" id="PTHR11811">
    <property type="entry name" value="6-PHOSPHOGLUCONATE DEHYDROGENASE"/>
    <property type="match status" value="1"/>
</dbReference>
<dbReference type="PRINTS" id="PR00076">
    <property type="entry name" value="6PGDHDRGNASE"/>
</dbReference>
<dbReference type="InterPro" id="IPR006114">
    <property type="entry name" value="6PGDH_C"/>
</dbReference>
<keyword evidence="6" id="KW-0570">Pentose shunt</keyword>
<dbReference type="GO" id="GO:0004616">
    <property type="term" value="F:phosphogluconate dehydrogenase (decarboxylating) activity"/>
    <property type="evidence" value="ECO:0007669"/>
    <property type="project" value="UniProtKB-EC"/>
</dbReference>
<gene>
    <name evidence="9" type="ORF">K432DRAFT_473797</name>
</gene>
<organism evidence="9 10">
    <name type="scientific">Lepidopterella palustris CBS 459.81</name>
    <dbReference type="NCBI Taxonomy" id="1314670"/>
    <lineage>
        <taxon>Eukaryota</taxon>
        <taxon>Fungi</taxon>
        <taxon>Dikarya</taxon>
        <taxon>Ascomycota</taxon>
        <taxon>Pezizomycotina</taxon>
        <taxon>Dothideomycetes</taxon>
        <taxon>Pleosporomycetidae</taxon>
        <taxon>Mytilinidiales</taxon>
        <taxon>Argynnaceae</taxon>
        <taxon>Lepidopterella</taxon>
    </lineage>
</organism>
<keyword evidence="5" id="KW-0311">Gluconate utilization</keyword>
<dbReference type="Pfam" id="PF00393">
    <property type="entry name" value="6PGD"/>
    <property type="match status" value="1"/>
</dbReference>
<evidence type="ECO:0000256" key="2">
    <source>
        <dbReference type="ARBA" id="ARBA00008419"/>
    </source>
</evidence>
<protein>
    <recommendedName>
        <fullName evidence="3">phosphogluconate dehydrogenase (NADP(+)-dependent, decarboxylating)</fullName>
        <ecNumber evidence="3">1.1.1.44</ecNumber>
    </recommendedName>
</protein>
<evidence type="ECO:0000256" key="4">
    <source>
        <dbReference type="ARBA" id="ARBA00023002"/>
    </source>
</evidence>
<evidence type="ECO:0000313" key="10">
    <source>
        <dbReference type="Proteomes" id="UP000250266"/>
    </source>
</evidence>
<dbReference type="InterPro" id="IPR008927">
    <property type="entry name" value="6-PGluconate_DH-like_C_sf"/>
</dbReference>
<sequence length="513" mass="56410">MANLEEIPFKRIGIISAGSLGSMMSLDLAEKGYCVSIWDVNSGNTRGVLEKAQQTGPVKKKIECFYNIKSFAESFGNERKLLRLSISHGLPVDEVLGMLSSNKALKEGDVVLDGGNKHYRATESRRRSLKDKGVSWIGMGVSGAYQSARRGPSLSPGGDEAAVRLVLPVIEHFAAKIESKDGLKQACVEYIGPGGAGHFVKMVHNGIEEGMLGIICEAWGLMAKGLEMDEDQIGQVFEQWNKNGELKRTYLLQTGSEICHKHKTPSGDNKGEGRGEHGLVLNDILDKVVQDDDDTEGTGYWSVMEAADRHVSAPTIAAAQFLRVAIGNRAAPQPRKFDMNEEERGIFVCDLHRGVYARILASYCQGLDLIARASSDEGWRVDLVTCIRIWRSGCIIRCDQIADMLEPILMQELAAALHDNIDPLKRVVLDGVQWDAYVPTLSASLEYLKYEGGVMLLTQFMEAEMDLFGAHSFDHPGVEGEDPGKTGKGSHHYEWKPARTSRDSGMSRGFAFM</sequence>
<dbReference type="GO" id="GO:0019521">
    <property type="term" value="P:D-gluconate metabolic process"/>
    <property type="evidence" value="ECO:0007669"/>
    <property type="project" value="UniProtKB-KW"/>
</dbReference>
<dbReference type="EMBL" id="KV745791">
    <property type="protein sequence ID" value="OCK73405.1"/>
    <property type="molecule type" value="Genomic_DNA"/>
</dbReference>
<evidence type="ECO:0000313" key="9">
    <source>
        <dbReference type="EMBL" id="OCK73405.1"/>
    </source>
</evidence>
<evidence type="ECO:0000256" key="7">
    <source>
        <dbReference type="SAM" id="MobiDB-lite"/>
    </source>
</evidence>
<dbReference type="SMART" id="SM01350">
    <property type="entry name" value="6PGD"/>
    <property type="match status" value="1"/>
</dbReference>
<dbReference type="GO" id="GO:0006098">
    <property type="term" value="P:pentose-phosphate shunt"/>
    <property type="evidence" value="ECO:0007669"/>
    <property type="project" value="UniProtKB-UniPathway"/>
</dbReference>
<proteinExistence type="inferred from homology"/>
<dbReference type="FunFam" id="3.40.50.720:FF:000634">
    <property type="entry name" value="6-phosphogluconate dehydrogenase, decarboxylating"/>
    <property type="match status" value="1"/>
</dbReference>
<dbReference type="InterPro" id="IPR036291">
    <property type="entry name" value="NAD(P)-bd_dom_sf"/>
</dbReference>
<dbReference type="InterPro" id="IPR006115">
    <property type="entry name" value="6PGDH_NADP-bd"/>
</dbReference>
<keyword evidence="10" id="KW-1185">Reference proteome</keyword>
<feature type="domain" description="6-phosphogluconate dehydrogenase C-terminal" evidence="8">
    <location>
        <begin position="197"/>
        <end position="496"/>
    </location>
</feature>
<keyword evidence="4" id="KW-0560">Oxidoreductase</keyword>
<evidence type="ECO:0000256" key="5">
    <source>
        <dbReference type="ARBA" id="ARBA00023064"/>
    </source>
</evidence>
<reference evidence="9 10" key="1">
    <citation type="journal article" date="2016" name="Nat. Commun.">
        <title>Ectomycorrhizal ecology is imprinted in the genome of the dominant symbiotic fungus Cenococcum geophilum.</title>
        <authorList>
            <consortium name="DOE Joint Genome Institute"/>
            <person name="Peter M."/>
            <person name="Kohler A."/>
            <person name="Ohm R.A."/>
            <person name="Kuo A."/>
            <person name="Krutzmann J."/>
            <person name="Morin E."/>
            <person name="Arend M."/>
            <person name="Barry K.W."/>
            <person name="Binder M."/>
            <person name="Choi C."/>
            <person name="Clum A."/>
            <person name="Copeland A."/>
            <person name="Grisel N."/>
            <person name="Haridas S."/>
            <person name="Kipfer T."/>
            <person name="LaButti K."/>
            <person name="Lindquist E."/>
            <person name="Lipzen A."/>
            <person name="Maire R."/>
            <person name="Meier B."/>
            <person name="Mihaltcheva S."/>
            <person name="Molinier V."/>
            <person name="Murat C."/>
            <person name="Poggeler S."/>
            <person name="Quandt C.A."/>
            <person name="Sperisen C."/>
            <person name="Tritt A."/>
            <person name="Tisserant E."/>
            <person name="Crous P.W."/>
            <person name="Henrissat B."/>
            <person name="Nehls U."/>
            <person name="Egli S."/>
            <person name="Spatafora J.W."/>
            <person name="Grigoriev I.V."/>
            <person name="Martin F.M."/>
        </authorList>
    </citation>
    <scope>NUCLEOTIDE SEQUENCE [LARGE SCALE GENOMIC DNA]</scope>
    <source>
        <strain evidence="9 10">CBS 459.81</strain>
    </source>
</reference>
<dbReference type="UniPathway" id="UPA00115">
    <property type="reaction ID" value="UER00410"/>
</dbReference>
<evidence type="ECO:0000256" key="1">
    <source>
        <dbReference type="ARBA" id="ARBA00004874"/>
    </source>
</evidence>
<dbReference type="Proteomes" id="UP000250266">
    <property type="component" value="Unassembled WGS sequence"/>
</dbReference>
<comment type="similarity">
    <text evidence="2">Belongs to the 6-phosphogluconate dehydrogenase family.</text>
</comment>
<dbReference type="Pfam" id="PF03446">
    <property type="entry name" value="NAD_binding_2"/>
    <property type="match status" value="1"/>
</dbReference>
<dbReference type="Gene3D" id="3.40.50.720">
    <property type="entry name" value="NAD(P)-binding Rossmann-like Domain"/>
    <property type="match status" value="1"/>
</dbReference>
<accession>A0A8E2DX89</accession>
<dbReference type="InterPro" id="IPR013328">
    <property type="entry name" value="6PGD_dom2"/>
</dbReference>
<feature type="region of interest" description="Disordered" evidence="7">
    <location>
        <begin position="478"/>
        <end position="500"/>
    </location>
</feature>
<dbReference type="OrthoDB" id="434986at2759"/>
<evidence type="ECO:0000256" key="3">
    <source>
        <dbReference type="ARBA" id="ARBA00013011"/>
    </source>
</evidence>
<dbReference type="GO" id="GO:0050661">
    <property type="term" value="F:NADP binding"/>
    <property type="evidence" value="ECO:0007669"/>
    <property type="project" value="InterPro"/>
</dbReference>